<gene>
    <name evidence="2" type="ORF">SEVIR_8G242900v2</name>
</gene>
<evidence type="ECO:0000259" key="1">
    <source>
        <dbReference type="Pfam" id="PF22936"/>
    </source>
</evidence>
<proteinExistence type="predicted"/>
<accession>A0A4U6TJ04</accession>
<dbReference type="EMBL" id="CM016559">
    <property type="protein sequence ID" value="TKW02421.1"/>
    <property type="molecule type" value="Genomic_DNA"/>
</dbReference>
<keyword evidence="3" id="KW-1185">Reference proteome</keyword>
<dbReference type="Pfam" id="PF22936">
    <property type="entry name" value="Pol_BBD"/>
    <property type="match status" value="1"/>
</dbReference>
<dbReference type="Gramene" id="TKW02421">
    <property type="protein sequence ID" value="TKW02421"/>
    <property type="gene ID" value="SEVIR_8G242900v2"/>
</dbReference>
<evidence type="ECO:0000313" key="2">
    <source>
        <dbReference type="EMBL" id="TKW02421.1"/>
    </source>
</evidence>
<protein>
    <recommendedName>
        <fullName evidence="1">Retrovirus-related Pol polyprotein from transposon TNT 1-94-like beta-barrel domain-containing protein</fullName>
    </recommendedName>
</protein>
<sequence>MAAALALDFSQRKIPVYVNAYEKESVRNLAQHTLHSRIPSDAGPAIVVVGKSSSRIIGTSLSIESSDFTEQLEKLPTVLVDADPIIEMIEERVKAAQKTLMVHTLPLVIVCPPFETGNKFLVPMVDVWTGPEELELAWGQVNNFEFIVMDIRKTTSPKSSKVEVPLVTLLGHYPLTGSDSRGDINVDSTARGHIISNEELLEDFQEYPTPRMARLGDGTNVPIVGFGKMRTEAFNIPHVEFAPDLKLNFVSVNQLDRDHRLSCCFRNKDFEIRKDDGTVVGAGVREDNGVYVLQNLHVPEPEM</sequence>
<dbReference type="AlphaFoldDB" id="A0A4U6TJ04"/>
<feature type="domain" description="Retrovirus-related Pol polyprotein from transposon TNT 1-94-like beta-barrel" evidence="1">
    <location>
        <begin position="186"/>
        <end position="257"/>
    </location>
</feature>
<organism evidence="2 3">
    <name type="scientific">Setaria viridis</name>
    <name type="common">Green bristlegrass</name>
    <name type="synonym">Setaria italica subsp. viridis</name>
    <dbReference type="NCBI Taxonomy" id="4556"/>
    <lineage>
        <taxon>Eukaryota</taxon>
        <taxon>Viridiplantae</taxon>
        <taxon>Streptophyta</taxon>
        <taxon>Embryophyta</taxon>
        <taxon>Tracheophyta</taxon>
        <taxon>Spermatophyta</taxon>
        <taxon>Magnoliopsida</taxon>
        <taxon>Liliopsida</taxon>
        <taxon>Poales</taxon>
        <taxon>Poaceae</taxon>
        <taxon>PACMAD clade</taxon>
        <taxon>Panicoideae</taxon>
        <taxon>Panicodae</taxon>
        <taxon>Paniceae</taxon>
        <taxon>Cenchrinae</taxon>
        <taxon>Setaria</taxon>
    </lineage>
</organism>
<evidence type="ECO:0000313" key="3">
    <source>
        <dbReference type="Proteomes" id="UP000298652"/>
    </source>
</evidence>
<name>A0A4U6TJ04_SETVI</name>
<reference evidence="2" key="1">
    <citation type="submission" date="2019-03" db="EMBL/GenBank/DDBJ databases">
        <title>WGS assembly of Setaria viridis.</title>
        <authorList>
            <person name="Huang P."/>
            <person name="Jenkins J."/>
            <person name="Grimwood J."/>
            <person name="Barry K."/>
            <person name="Healey A."/>
            <person name="Mamidi S."/>
            <person name="Sreedasyam A."/>
            <person name="Shu S."/>
            <person name="Feldman M."/>
            <person name="Wu J."/>
            <person name="Yu Y."/>
            <person name="Chen C."/>
            <person name="Johnson J."/>
            <person name="Rokhsar D."/>
            <person name="Baxter I."/>
            <person name="Schmutz J."/>
            <person name="Brutnell T."/>
            <person name="Kellogg E."/>
        </authorList>
    </citation>
    <scope>NUCLEOTIDE SEQUENCE [LARGE SCALE GENOMIC DNA]</scope>
</reference>
<dbReference type="InterPro" id="IPR054722">
    <property type="entry name" value="PolX-like_BBD"/>
</dbReference>
<dbReference type="Proteomes" id="UP000298652">
    <property type="component" value="Chromosome 8"/>
</dbReference>